<organism evidence="1 2">
    <name type="scientific">Vibrio coralliirubri</name>
    <dbReference type="NCBI Taxonomy" id="1516159"/>
    <lineage>
        <taxon>Bacteria</taxon>
        <taxon>Pseudomonadati</taxon>
        <taxon>Pseudomonadota</taxon>
        <taxon>Gammaproteobacteria</taxon>
        <taxon>Vibrionales</taxon>
        <taxon>Vibrionaceae</taxon>
        <taxon>Vibrio</taxon>
    </lineage>
</organism>
<protein>
    <submittedName>
        <fullName evidence="1">Uncharacterized protein</fullName>
    </submittedName>
</protein>
<dbReference type="Proteomes" id="UP000041625">
    <property type="component" value="Unassembled WGS sequence"/>
</dbReference>
<name>A0AA86XM08_9VIBR</name>
<sequence length="104" mass="11657">MGLQFIADRKVDHATPIRLAISRVDYKVVLNGQFNPDGYRIYRPLYSACDQEATTTNIRIKIASIVFSLIVKGLTYDINYISFFIRRGGKAVPKNTGVSNSKKG</sequence>
<evidence type="ECO:0000313" key="2">
    <source>
        <dbReference type="Proteomes" id="UP000041625"/>
    </source>
</evidence>
<keyword evidence="2" id="KW-1185">Reference proteome</keyword>
<proteinExistence type="predicted"/>
<accession>A0AA86XM08</accession>
<comment type="caution">
    <text evidence="1">The sequence shown here is derived from an EMBL/GenBank/DDBJ whole genome shotgun (WGS) entry which is preliminary data.</text>
</comment>
<dbReference type="EMBL" id="CCKJ01000037">
    <property type="protein sequence ID" value="CDT76151.1"/>
    <property type="molecule type" value="Genomic_DNA"/>
</dbReference>
<evidence type="ECO:0000313" key="1">
    <source>
        <dbReference type="EMBL" id="CDT76151.1"/>
    </source>
</evidence>
<dbReference type="AlphaFoldDB" id="A0AA86XM08"/>
<reference evidence="1 2" key="1">
    <citation type="submission" date="2014-06" db="EMBL/GenBank/DDBJ databases">
        <authorList>
            <person name="Le Roux F."/>
        </authorList>
    </citation>
    <scope>NUCLEOTIDE SEQUENCE [LARGE SCALE GENOMIC DNA]</scope>
    <source>
        <strain evidence="1 2">J2-31</strain>
    </source>
</reference>
<gene>
    <name evidence="1" type="ORF">VCR31J2_1310302</name>
</gene>